<accession>A0AAW1X5A0</accession>
<gene>
    <name evidence="13" type="ORF">M0R45_018555</name>
</gene>
<evidence type="ECO:0000256" key="10">
    <source>
        <dbReference type="RuleBase" id="RU004549"/>
    </source>
</evidence>
<dbReference type="InterPro" id="IPR033389">
    <property type="entry name" value="AUX/IAA_dom"/>
</dbReference>
<dbReference type="PANTHER" id="PTHR31734">
    <property type="entry name" value="AUXIN-RESPONSIVE PROTEIN IAA17"/>
    <property type="match status" value="1"/>
</dbReference>
<organism evidence="13 14">
    <name type="scientific">Rubus argutus</name>
    <name type="common">Southern blackberry</name>
    <dbReference type="NCBI Taxonomy" id="59490"/>
    <lineage>
        <taxon>Eukaryota</taxon>
        <taxon>Viridiplantae</taxon>
        <taxon>Streptophyta</taxon>
        <taxon>Embryophyta</taxon>
        <taxon>Tracheophyta</taxon>
        <taxon>Spermatophyta</taxon>
        <taxon>Magnoliopsida</taxon>
        <taxon>eudicotyledons</taxon>
        <taxon>Gunneridae</taxon>
        <taxon>Pentapetalae</taxon>
        <taxon>rosids</taxon>
        <taxon>fabids</taxon>
        <taxon>Rosales</taxon>
        <taxon>Rosaceae</taxon>
        <taxon>Rosoideae</taxon>
        <taxon>Rosoideae incertae sedis</taxon>
        <taxon>Rubus</taxon>
    </lineage>
</organism>
<dbReference type="Proteomes" id="UP001457282">
    <property type="component" value="Unassembled WGS sequence"/>
</dbReference>
<dbReference type="EMBL" id="JBEDUW010000004">
    <property type="protein sequence ID" value="KAK9931271.1"/>
    <property type="molecule type" value="Genomic_DNA"/>
</dbReference>
<keyword evidence="8 10" id="KW-0927">Auxin signaling pathway</keyword>
<evidence type="ECO:0000256" key="5">
    <source>
        <dbReference type="ARBA" id="ARBA00023015"/>
    </source>
</evidence>
<evidence type="ECO:0000256" key="1">
    <source>
        <dbReference type="ARBA" id="ARBA00004123"/>
    </source>
</evidence>
<evidence type="ECO:0000259" key="12">
    <source>
        <dbReference type="PROSITE" id="PS51745"/>
    </source>
</evidence>
<dbReference type="GO" id="GO:0006355">
    <property type="term" value="P:regulation of DNA-templated transcription"/>
    <property type="evidence" value="ECO:0007669"/>
    <property type="project" value="InterPro"/>
</dbReference>
<comment type="similarity">
    <text evidence="2 10">Belongs to the Aux/IAA family.</text>
</comment>
<feature type="region of interest" description="Disordered" evidence="11">
    <location>
        <begin position="89"/>
        <end position="126"/>
    </location>
</feature>
<evidence type="ECO:0000256" key="2">
    <source>
        <dbReference type="ARBA" id="ARBA00006728"/>
    </source>
</evidence>
<dbReference type="SUPFAM" id="SSF54277">
    <property type="entry name" value="CAD &amp; PB1 domains"/>
    <property type="match status" value="1"/>
</dbReference>
<keyword evidence="7 10" id="KW-0539">Nucleus</keyword>
<evidence type="ECO:0000313" key="13">
    <source>
        <dbReference type="EMBL" id="KAK9931271.1"/>
    </source>
</evidence>
<dbReference type="PROSITE" id="PS51745">
    <property type="entry name" value="PB1"/>
    <property type="match status" value="1"/>
</dbReference>
<evidence type="ECO:0000256" key="4">
    <source>
        <dbReference type="ARBA" id="ARBA00022491"/>
    </source>
</evidence>
<keyword evidence="5 10" id="KW-0805">Transcription regulation</keyword>
<dbReference type="InterPro" id="IPR003311">
    <property type="entry name" value="AUX_IAA"/>
</dbReference>
<dbReference type="AlphaFoldDB" id="A0AAW1X5A0"/>
<keyword evidence="4 10" id="KW-0678">Repressor</keyword>
<feature type="compositionally biased region" description="Gly residues" evidence="11">
    <location>
        <begin position="1"/>
        <end position="13"/>
    </location>
</feature>
<dbReference type="PANTHER" id="PTHR31734:SF6">
    <property type="entry name" value="AUXIN-RESPONSIVE PROTEIN IAA11"/>
    <property type="match status" value="1"/>
</dbReference>
<dbReference type="Gene3D" id="3.10.20.90">
    <property type="entry name" value="Phosphatidylinositol 3-kinase Catalytic Subunit, Chain A, domain 1"/>
    <property type="match status" value="1"/>
</dbReference>
<feature type="compositionally biased region" description="Polar residues" evidence="11">
    <location>
        <begin position="94"/>
        <end position="104"/>
    </location>
</feature>
<sequence length="301" mass="32523">MEGTLGLLGGGSSGCSTNESTMSKADHQVVEQDYVGMSSEVSSYPAEAELELGLGLSLGGGGSAQKPKPCAWGERGRILTAKDFPSMVAHESSRFSQRPNNVSGNKRAADSVSQEGGSPTAVSPVVGWPPISAARMNSLVNQAKTSRAEDDKADGDKSKDTFKKKINTGNKSTVKEKGHLGFVKVNMDGIPIGRKVDLNSHTCYETLAQTLEDMFFSTPTTVNAIGGDKEQATKPSRLLDGSSEFVLTYEDKEGDWMLVGDVPWRMFLTSVKRLRIMRTSEANGLAPRFQERSERQRNKPI</sequence>
<evidence type="ECO:0000256" key="8">
    <source>
        <dbReference type="ARBA" id="ARBA00023294"/>
    </source>
</evidence>
<proteinExistence type="inferred from homology"/>
<evidence type="ECO:0000256" key="11">
    <source>
        <dbReference type="SAM" id="MobiDB-lite"/>
    </source>
</evidence>
<evidence type="ECO:0000256" key="9">
    <source>
        <dbReference type="ARBA" id="ARBA00025283"/>
    </source>
</evidence>
<feature type="compositionally biased region" description="Polar residues" evidence="11">
    <location>
        <begin position="111"/>
        <end position="121"/>
    </location>
</feature>
<comment type="function">
    <text evidence="9">Aux/IAA proteins are short-lived transcriptional factors that function as repressors of early auxin response genes at low auxin concentrations. Repression is thought to result from the interaction with auxin response factors (ARFs), proteins that bind to the auxin-responsive promoter element (AuxRE). Formation of heterodimers with ARF proteins may alter their ability to modulate early auxin response genes expression.</text>
</comment>
<dbReference type="FunFam" id="3.10.20.90:FF:000078">
    <property type="entry name" value="Auxin-responsive protein"/>
    <property type="match status" value="1"/>
</dbReference>
<keyword evidence="14" id="KW-1185">Reference proteome</keyword>
<evidence type="ECO:0000256" key="3">
    <source>
        <dbReference type="ARBA" id="ARBA00011726"/>
    </source>
</evidence>
<evidence type="ECO:0000313" key="14">
    <source>
        <dbReference type="Proteomes" id="UP001457282"/>
    </source>
</evidence>
<name>A0AAW1X5A0_RUBAR</name>
<feature type="region of interest" description="Disordered" evidence="11">
    <location>
        <begin position="142"/>
        <end position="164"/>
    </location>
</feature>
<evidence type="ECO:0000256" key="7">
    <source>
        <dbReference type="ARBA" id="ARBA00023242"/>
    </source>
</evidence>
<dbReference type="InterPro" id="IPR053793">
    <property type="entry name" value="PB1-like"/>
</dbReference>
<dbReference type="GO" id="GO:0009734">
    <property type="term" value="P:auxin-activated signaling pathway"/>
    <property type="evidence" value="ECO:0007669"/>
    <property type="project" value="UniProtKB-UniRule"/>
</dbReference>
<reference evidence="13 14" key="1">
    <citation type="journal article" date="2023" name="G3 (Bethesda)">
        <title>A chromosome-length genome assembly and annotation of blackberry (Rubus argutus, cv. 'Hillquist').</title>
        <authorList>
            <person name="Bruna T."/>
            <person name="Aryal R."/>
            <person name="Dudchenko O."/>
            <person name="Sargent D.J."/>
            <person name="Mead D."/>
            <person name="Buti M."/>
            <person name="Cavallini A."/>
            <person name="Hytonen T."/>
            <person name="Andres J."/>
            <person name="Pham M."/>
            <person name="Weisz D."/>
            <person name="Mascagni F."/>
            <person name="Usai G."/>
            <person name="Natali L."/>
            <person name="Bassil N."/>
            <person name="Fernandez G.E."/>
            <person name="Lomsadze A."/>
            <person name="Armour M."/>
            <person name="Olukolu B."/>
            <person name="Poorten T."/>
            <person name="Britton C."/>
            <person name="Davik J."/>
            <person name="Ashrafi H."/>
            <person name="Aiden E.L."/>
            <person name="Borodovsky M."/>
            <person name="Worthington M."/>
        </authorList>
    </citation>
    <scope>NUCLEOTIDE SEQUENCE [LARGE SCALE GENOMIC DNA]</scope>
    <source>
        <strain evidence="13">PI 553951</strain>
    </source>
</reference>
<dbReference type="GO" id="GO:0005634">
    <property type="term" value="C:nucleus"/>
    <property type="evidence" value="ECO:0007669"/>
    <property type="project" value="UniProtKB-SubCell"/>
</dbReference>
<comment type="subcellular location">
    <subcellularLocation>
        <location evidence="1 10">Nucleus</location>
    </subcellularLocation>
</comment>
<feature type="compositionally biased region" description="Basic and acidic residues" evidence="11">
    <location>
        <begin position="146"/>
        <end position="163"/>
    </location>
</feature>
<dbReference type="Pfam" id="PF02309">
    <property type="entry name" value="AUX_IAA"/>
    <property type="match status" value="1"/>
</dbReference>
<keyword evidence="6 10" id="KW-0804">Transcription</keyword>
<comment type="caution">
    <text evidence="13">The sequence shown here is derived from an EMBL/GenBank/DDBJ whole genome shotgun (WGS) entry which is preliminary data.</text>
</comment>
<feature type="region of interest" description="Disordered" evidence="11">
    <location>
        <begin position="1"/>
        <end position="25"/>
    </location>
</feature>
<evidence type="ECO:0000256" key="6">
    <source>
        <dbReference type="ARBA" id="ARBA00023163"/>
    </source>
</evidence>
<protein>
    <recommendedName>
        <fullName evidence="10">Auxin-responsive protein</fullName>
    </recommendedName>
</protein>
<feature type="domain" description="PB1" evidence="12">
    <location>
        <begin position="180"/>
        <end position="281"/>
    </location>
</feature>
<comment type="subunit">
    <text evidence="3 10">Homodimers and heterodimers.</text>
</comment>